<dbReference type="Pfam" id="PF13174">
    <property type="entry name" value="TPR_6"/>
    <property type="match status" value="1"/>
</dbReference>
<evidence type="ECO:0000313" key="5">
    <source>
        <dbReference type="Proteomes" id="UP000187059"/>
    </source>
</evidence>
<evidence type="ECO:0000313" key="4">
    <source>
        <dbReference type="EMBL" id="APZ53071.1"/>
    </source>
</evidence>
<name>A0A1P8UUK5_9RHOB</name>
<proteinExistence type="predicted"/>
<dbReference type="InterPro" id="IPR011990">
    <property type="entry name" value="TPR-like_helical_dom_sf"/>
</dbReference>
<dbReference type="PANTHER" id="PTHR12558">
    <property type="entry name" value="CELL DIVISION CYCLE 16,23,27"/>
    <property type="match status" value="1"/>
</dbReference>
<dbReference type="AlphaFoldDB" id="A0A1P8UUK5"/>
<dbReference type="SUPFAM" id="SSF48452">
    <property type="entry name" value="TPR-like"/>
    <property type="match status" value="3"/>
</dbReference>
<dbReference type="InterPro" id="IPR019734">
    <property type="entry name" value="TPR_rpt"/>
</dbReference>
<evidence type="ECO:0000256" key="3">
    <source>
        <dbReference type="PROSITE-ProRule" id="PRU00339"/>
    </source>
</evidence>
<sequence length="575" mass="62673">MAGTALGRLRSAGIALALAAGLAGPVAANSLSGGYLAARQASFLGDFKAAADYYGRAIAFDPGNPELMERATLANLSLGDIEHAVELADRLTEQGIQSQIGHMAQVADLSQREDYDALLKRIDDKKAIGPLVDGLAGAWAELGRGDMSAALVAFDKVGEEKGFAAFAAYHKAMALASVGDFEGAETIFAGRQAGSMQLTRRAIMARSEILSQLDRQDQAVAMIEEGFPQPRDPGLEEMRQALVEGERLPFTYVTSAKDGIAEVFYTLAGALANEANDDFTLLYSRIAEYLRPDHAGAILLSASLLESLGQYDLAVATYKRVPRDDPSYHAAELGRAEALRSADKVDAAVEVLEQLADTHGDQATVQSALGDMMRQLERYDEAVAAYDAALESFDGTHPSQWFLYYARGISKERLKNWDGAEADFREALELNPEQPQVLNYLGYSLVEHQEKLDEALKMIERAVSAQPQSGYIVDSLGWALYRLGRYEEAVVHMERAAELMPVDPVVNDHLGDVYWAVGRDLEAEFQWKRALSFVNWSDASDEIDPERIRHKLRVGLDQVLAEEGAPPLKVANGAD</sequence>
<organism evidence="4 5">
    <name type="scientific">Salipiger abyssi</name>
    <dbReference type="NCBI Taxonomy" id="1250539"/>
    <lineage>
        <taxon>Bacteria</taxon>
        <taxon>Pseudomonadati</taxon>
        <taxon>Pseudomonadota</taxon>
        <taxon>Alphaproteobacteria</taxon>
        <taxon>Rhodobacterales</taxon>
        <taxon>Roseobacteraceae</taxon>
        <taxon>Salipiger</taxon>
    </lineage>
</organism>
<dbReference type="Pfam" id="PF07719">
    <property type="entry name" value="TPR_2"/>
    <property type="match status" value="1"/>
</dbReference>
<dbReference type="Proteomes" id="UP000187059">
    <property type="component" value="Chromosome"/>
</dbReference>
<keyword evidence="5" id="KW-1185">Reference proteome</keyword>
<dbReference type="EMBL" id="CP015093">
    <property type="protein sequence ID" value="APZ53071.1"/>
    <property type="molecule type" value="Genomic_DNA"/>
</dbReference>
<reference evidence="4 5" key="1">
    <citation type="submission" date="2016-04" db="EMBL/GenBank/DDBJ databases">
        <title>Deep-sea bacteria in the southern Pacific.</title>
        <authorList>
            <person name="Tang K."/>
        </authorList>
    </citation>
    <scope>NUCLEOTIDE SEQUENCE [LARGE SCALE GENOMIC DNA]</scope>
    <source>
        <strain evidence="4 5">JLT2014</strain>
    </source>
</reference>
<dbReference type="Pfam" id="PF13424">
    <property type="entry name" value="TPR_12"/>
    <property type="match status" value="1"/>
</dbReference>
<dbReference type="RefSeq" id="WP_076700210.1">
    <property type="nucleotide sequence ID" value="NZ_CP015093.1"/>
</dbReference>
<dbReference type="Pfam" id="PF13432">
    <property type="entry name" value="TPR_16"/>
    <property type="match status" value="1"/>
</dbReference>
<gene>
    <name evidence="4" type="ORF">Ga0080574_TMP2737</name>
</gene>
<dbReference type="SMART" id="SM00028">
    <property type="entry name" value="TPR"/>
    <property type="match status" value="6"/>
</dbReference>
<evidence type="ECO:0000256" key="1">
    <source>
        <dbReference type="ARBA" id="ARBA00022737"/>
    </source>
</evidence>
<dbReference type="Gene3D" id="1.25.40.10">
    <property type="entry name" value="Tetratricopeptide repeat domain"/>
    <property type="match status" value="3"/>
</dbReference>
<dbReference type="OrthoDB" id="9766710at2"/>
<dbReference type="KEGG" id="paby:Ga0080574_TMP2737"/>
<keyword evidence="2 3" id="KW-0802">TPR repeat</keyword>
<protein>
    <submittedName>
        <fullName evidence="4">Tetratricopeptide repeat-containing protein</fullName>
    </submittedName>
</protein>
<dbReference type="InterPro" id="IPR013105">
    <property type="entry name" value="TPR_2"/>
</dbReference>
<accession>A0A1P8UUK5</accession>
<dbReference type="PROSITE" id="PS50005">
    <property type="entry name" value="TPR"/>
    <property type="match status" value="2"/>
</dbReference>
<feature type="repeat" description="TPR" evidence="3">
    <location>
        <begin position="470"/>
        <end position="503"/>
    </location>
</feature>
<dbReference type="STRING" id="1250539.Ga0080574_TMP2737"/>
<keyword evidence="1" id="KW-0677">Repeat</keyword>
<evidence type="ECO:0000256" key="2">
    <source>
        <dbReference type="ARBA" id="ARBA00022803"/>
    </source>
</evidence>
<feature type="repeat" description="TPR" evidence="3">
    <location>
        <begin position="401"/>
        <end position="434"/>
    </location>
</feature>
<dbReference type="PANTHER" id="PTHR12558:SF13">
    <property type="entry name" value="CELL DIVISION CYCLE PROTEIN 27 HOMOLOG"/>
    <property type="match status" value="1"/>
</dbReference>